<keyword evidence="2" id="KW-1185">Reference proteome</keyword>
<dbReference type="Proteomes" id="UP000238650">
    <property type="component" value="Unassembled WGS sequence"/>
</dbReference>
<evidence type="ECO:0000313" key="2">
    <source>
        <dbReference type="Proteomes" id="UP000238650"/>
    </source>
</evidence>
<evidence type="ECO:0000313" key="1">
    <source>
        <dbReference type="EMBL" id="PRI12507.1"/>
    </source>
</evidence>
<sequence length="95" mass="10362">MRAFARPTITQDEWWGDIEPLLNQQASLDYAYVQPQSIPATKVTGPGTITDDESALVVFVDVPTDAGTYNIILNRDGAGEPWLIARFVPPESAGN</sequence>
<dbReference type="OrthoDB" id="3260457at2"/>
<dbReference type="AlphaFoldDB" id="A0A2S9QSD8"/>
<reference evidence="1 2" key="1">
    <citation type="journal article" date="2017" name="New Microbes New Infect">
        <title>Genome sequence of 'Leucobacter massiliensis' sp. nov. isolated from human pharynx after travel to the 2014 Hajj.</title>
        <authorList>
            <person name="Leangapichart T."/>
            <person name="Gautret P."/>
            <person name="Nguyen T.T."/>
            <person name="Armstrong N."/>
            <person name="Rolain J.M."/>
        </authorList>
    </citation>
    <scope>NUCLEOTIDE SEQUENCE [LARGE SCALE GENOMIC DNA]</scope>
    <source>
        <strain evidence="1 2">122RC15</strain>
    </source>
</reference>
<proteinExistence type="predicted"/>
<protein>
    <submittedName>
        <fullName evidence="1">Uncharacterized protein</fullName>
    </submittedName>
</protein>
<accession>A0A2S9QSD8</accession>
<gene>
    <name evidence="1" type="ORF">B4915_00925</name>
</gene>
<dbReference type="RefSeq" id="WP_105803984.1">
    <property type="nucleotide sequence ID" value="NZ_MWZD01000011.1"/>
</dbReference>
<comment type="caution">
    <text evidence="1">The sequence shown here is derived from an EMBL/GenBank/DDBJ whole genome shotgun (WGS) entry which is preliminary data.</text>
</comment>
<dbReference type="EMBL" id="MWZD01000011">
    <property type="protein sequence ID" value="PRI12507.1"/>
    <property type="molecule type" value="Genomic_DNA"/>
</dbReference>
<organism evidence="1 2">
    <name type="scientific">Leucobacter massiliensis</name>
    <dbReference type="NCBI Taxonomy" id="1686285"/>
    <lineage>
        <taxon>Bacteria</taxon>
        <taxon>Bacillati</taxon>
        <taxon>Actinomycetota</taxon>
        <taxon>Actinomycetes</taxon>
        <taxon>Micrococcales</taxon>
        <taxon>Microbacteriaceae</taxon>
        <taxon>Leucobacter</taxon>
    </lineage>
</organism>
<name>A0A2S9QSD8_9MICO</name>